<dbReference type="HOGENOM" id="CLU_030130_3_1_0"/>
<dbReference type="AlphaFoldDB" id="E4TGN4"/>
<dbReference type="Gene3D" id="3.60.110.10">
    <property type="entry name" value="Carbon-nitrogen hydrolase"/>
    <property type="match status" value="1"/>
</dbReference>
<feature type="domain" description="CN hydrolase" evidence="1">
    <location>
        <begin position="1"/>
        <end position="226"/>
    </location>
</feature>
<dbReference type="Proteomes" id="UP000007039">
    <property type="component" value="Chromosome"/>
</dbReference>
<protein>
    <submittedName>
        <fullName evidence="2">Nitrilase/cyanide hydratase and apolipoprotein N-acyltransferase</fullName>
    </submittedName>
</protein>
<dbReference type="KEGG" id="cni:Calni_1842"/>
<dbReference type="PANTHER" id="PTHR47799">
    <property type="entry name" value="OMEGA-AMIDASE YAFV"/>
    <property type="match status" value="1"/>
</dbReference>
<accession>E4TGN4</accession>
<dbReference type="InterPro" id="IPR052737">
    <property type="entry name" value="Omega-amidase_YafV"/>
</dbReference>
<dbReference type="OrthoDB" id="9811121at2"/>
<dbReference type="PANTHER" id="PTHR47799:SF1">
    <property type="entry name" value="OMEGA-AMIDASE YAFV"/>
    <property type="match status" value="1"/>
</dbReference>
<evidence type="ECO:0000313" key="2">
    <source>
        <dbReference type="EMBL" id="ADR19747.1"/>
    </source>
</evidence>
<name>E4TGN4_CALNY</name>
<dbReference type="GO" id="GO:0106008">
    <property type="term" value="F:2-oxoglutaramate amidase activity"/>
    <property type="evidence" value="ECO:0007669"/>
    <property type="project" value="TreeGrafter"/>
</dbReference>
<dbReference type="STRING" id="768670.Calni_1842"/>
<dbReference type="GO" id="GO:0050152">
    <property type="term" value="F:omega-amidase activity"/>
    <property type="evidence" value="ECO:0007669"/>
    <property type="project" value="TreeGrafter"/>
</dbReference>
<keyword evidence="2" id="KW-0449">Lipoprotein</keyword>
<gene>
    <name evidence="2" type="ordered locus">Calni_1842</name>
</gene>
<keyword evidence="2" id="KW-0808">Transferase</keyword>
<dbReference type="eggNOG" id="COG0388">
    <property type="taxonomic scope" value="Bacteria"/>
</dbReference>
<proteinExistence type="predicted"/>
<dbReference type="Pfam" id="PF00795">
    <property type="entry name" value="CN_hydrolase"/>
    <property type="match status" value="1"/>
</dbReference>
<reference key="1">
    <citation type="submission" date="2010-11" db="EMBL/GenBank/DDBJ databases">
        <title>The complete genome of chromosome of Calditerrivibrio nitroreducens DSM 19672.</title>
        <authorList>
            <consortium name="US DOE Joint Genome Institute (JGI-PGF)"/>
            <person name="Lucas S."/>
            <person name="Copeland A."/>
            <person name="Lapidus A."/>
            <person name="Bruce D."/>
            <person name="Goodwin L."/>
            <person name="Pitluck S."/>
            <person name="Kyrpides N."/>
            <person name="Mavromatis K."/>
            <person name="Ivanova N."/>
            <person name="Mikhailova N."/>
            <person name="Zeytun A."/>
            <person name="Brettin T."/>
            <person name="Detter J.C."/>
            <person name="Tapia R."/>
            <person name="Han C."/>
            <person name="Land M."/>
            <person name="Hauser L."/>
            <person name="Markowitz V."/>
            <person name="Cheng J.-F."/>
            <person name="Hugenholtz P."/>
            <person name="Woyke T."/>
            <person name="Wu D."/>
            <person name="Spring S."/>
            <person name="Schroeder M."/>
            <person name="Brambilla E."/>
            <person name="Klenk H.-P."/>
            <person name="Eisen J.A."/>
        </authorList>
    </citation>
    <scope>NUCLEOTIDE SEQUENCE [LARGE SCALE GENOMIC DNA]</scope>
    <source>
        <strain>DSM 19672</strain>
    </source>
</reference>
<evidence type="ECO:0000313" key="3">
    <source>
        <dbReference type="Proteomes" id="UP000007039"/>
    </source>
</evidence>
<evidence type="ECO:0000259" key="1">
    <source>
        <dbReference type="PROSITE" id="PS50263"/>
    </source>
</evidence>
<reference evidence="2 3" key="2">
    <citation type="journal article" date="2011" name="Stand. Genomic Sci.">
        <title>Complete genome sequence of Calditerrivibrio nitroreducens type strain (Yu37-1).</title>
        <authorList>
            <person name="Pitluck S."/>
            <person name="Sikorski J."/>
            <person name="Zeytun A."/>
            <person name="Lapidus A."/>
            <person name="Nolan M."/>
            <person name="Lucas S."/>
            <person name="Hammon N."/>
            <person name="Deshpande S."/>
            <person name="Cheng J.F."/>
            <person name="Tapia R."/>
            <person name="Han C."/>
            <person name="Goodwin L."/>
            <person name="Liolios K."/>
            <person name="Pagani I."/>
            <person name="Ivanova N."/>
            <person name="Mavromatis K."/>
            <person name="Pati A."/>
            <person name="Chen A."/>
            <person name="Palaniappan K."/>
            <person name="Hauser L."/>
            <person name="Chang Y.J."/>
            <person name="Jeffries C.D."/>
            <person name="Detter J.C."/>
            <person name="Brambilla E."/>
            <person name="Djao O.D."/>
            <person name="Rohde M."/>
            <person name="Spring S."/>
            <person name="Goker M."/>
            <person name="Woyke T."/>
            <person name="Bristow J."/>
            <person name="Eisen J.A."/>
            <person name="Markowitz V."/>
            <person name="Hugenholtz P."/>
            <person name="Kyrpides N.C."/>
            <person name="Klenk H.P."/>
            <person name="Land M."/>
        </authorList>
    </citation>
    <scope>NUCLEOTIDE SEQUENCE [LARGE SCALE GENOMIC DNA]</scope>
    <source>
        <strain evidence="3">DSM 19672 / NBRC 101217 / Yu37-1</strain>
    </source>
</reference>
<dbReference type="GO" id="GO:0016746">
    <property type="term" value="F:acyltransferase activity"/>
    <property type="evidence" value="ECO:0007669"/>
    <property type="project" value="UniProtKB-KW"/>
</dbReference>
<dbReference type="InterPro" id="IPR003010">
    <property type="entry name" value="C-N_Hydrolase"/>
</dbReference>
<dbReference type="RefSeq" id="WP_013451957.1">
    <property type="nucleotide sequence ID" value="NC_014758.1"/>
</dbReference>
<dbReference type="PROSITE" id="PS50263">
    <property type="entry name" value="CN_HYDROLASE"/>
    <property type="match status" value="1"/>
</dbReference>
<dbReference type="InterPro" id="IPR036526">
    <property type="entry name" value="C-N_Hydrolase_sf"/>
</dbReference>
<dbReference type="SUPFAM" id="SSF56317">
    <property type="entry name" value="Carbon-nitrogen hydrolase"/>
    <property type="match status" value="1"/>
</dbReference>
<organism evidence="2 3">
    <name type="scientific">Calditerrivibrio nitroreducens (strain DSM 19672 / NBRC 101217 / Yu37-1)</name>
    <dbReference type="NCBI Taxonomy" id="768670"/>
    <lineage>
        <taxon>Bacteria</taxon>
        <taxon>Pseudomonadati</taxon>
        <taxon>Deferribacterota</taxon>
        <taxon>Deferribacteres</taxon>
        <taxon>Deferribacterales</taxon>
        <taxon>Calditerrivibrionaceae</taxon>
    </lineage>
</organism>
<keyword evidence="2" id="KW-0012">Acyltransferase</keyword>
<keyword evidence="3" id="KW-1185">Reference proteome</keyword>
<dbReference type="EMBL" id="CP002347">
    <property type="protein sequence ID" value="ADR19747.1"/>
    <property type="molecule type" value="Genomic_DNA"/>
</dbReference>
<sequence length="249" mass="28724">MKISLLQMRVEEDPHKNLEKVITLTESIKDSVIILPELWTTGFNYEHIEKMPQDHHQIIANLPEGNTYVGSIVRYKDGKRYNSFFVKNDKGYDFPYDKTHLFPLMEEDKHFTAGKTLSAFRLNGAVCGCAICFDLRYPEIFRIYFKSGVEIVFLPAQWPESRKNHLITLATARAIENQSYFIYSNAVGKIWGEEFAGESRIISPTGETVLSMGQEIDKISTINIDLNVVKEFRTRIPIKSYLRPDIYGQ</sequence>